<evidence type="ECO:0000313" key="2">
    <source>
        <dbReference type="Proteomes" id="UP000233458"/>
    </source>
</evidence>
<proteinExistence type="predicted"/>
<sequence length="393" mass="44212">MPPAPNSQFPAISSTFDNTHKRLRYPARFGAFIGGTLFLLGCAPALAATAERDETNAETTNAFIASNDTQKAYRAVLANARAFAKSLSDGQRNDLMQAYNFENAARWHTYPQWYLNRPWNVFDRPRIGLRLETLSDDQWQALNALLKAATGTGRNEGFDEIQQHLNADDYLHDAGKGDAYGRGDFYIAFLGEPSETGLWQLQFGGHHFALSNTYHNGILTGATPSFRGIEPNRPFTYHNIENAPQQQEMDAFKALLASLDGRQRKDARLNDHFGDVMLRYGKDWEFPKQAKGIPATALDTRQRALLRAVIAGYVDDINDANADLIMAHYESQLDDTYVAYSGDISLSQTGNYVRIDGPSVWIELYMDSPFNFDIAHPHSVWRDKYRDYGGLHP</sequence>
<keyword evidence="2" id="KW-1185">Reference proteome</keyword>
<dbReference type="PANTHER" id="PTHR37489:SF1">
    <property type="entry name" value="DUF3500 DOMAIN-CONTAINING PROTEIN"/>
    <property type="match status" value="1"/>
</dbReference>
<gene>
    <name evidence="1" type="ORF">CSC3H3_00170</name>
</gene>
<organism evidence="1 2">
    <name type="scientific">Thalassospira marina</name>
    <dbReference type="NCBI Taxonomy" id="2048283"/>
    <lineage>
        <taxon>Bacteria</taxon>
        <taxon>Pseudomonadati</taxon>
        <taxon>Pseudomonadota</taxon>
        <taxon>Alphaproteobacteria</taxon>
        <taxon>Rhodospirillales</taxon>
        <taxon>Thalassospiraceae</taxon>
        <taxon>Thalassospira</taxon>
    </lineage>
</organism>
<dbReference type="Pfam" id="PF12006">
    <property type="entry name" value="DUF3500"/>
    <property type="match status" value="1"/>
</dbReference>
<dbReference type="InterPro" id="IPR021889">
    <property type="entry name" value="DUF3500"/>
</dbReference>
<evidence type="ECO:0008006" key="3">
    <source>
        <dbReference type="Google" id="ProtNLM"/>
    </source>
</evidence>
<dbReference type="RefSeq" id="WP_101282932.1">
    <property type="nucleotide sequence ID" value="NZ_CP024199.1"/>
</dbReference>
<dbReference type="EMBL" id="CP024199">
    <property type="protein sequence ID" value="AUG51308.1"/>
    <property type="molecule type" value="Genomic_DNA"/>
</dbReference>
<accession>A0ABM6Q4C9</accession>
<dbReference type="Proteomes" id="UP000233458">
    <property type="component" value="Chromosome"/>
</dbReference>
<reference evidence="1 2" key="1">
    <citation type="submission" date="2017-10" db="EMBL/GenBank/DDBJ databases">
        <title>Biodiversity and function of Thalassospira species in the particle-attached aromatic-hydrocarbon-degrading consortia from the surface seawater of the China South Sea.</title>
        <authorList>
            <person name="Dong C."/>
            <person name="Liu R."/>
            <person name="Shao Z."/>
        </authorList>
    </citation>
    <scope>NUCLEOTIDE SEQUENCE [LARGE SCALE GENOMIC DNA]</scope>
    <source>
        <strain evidence="1 2">CSC3H3</strain>
    </source>
</reference>
<name>A0ABM6Q4C9_9PROT</name>
<protein>
    <recommendedName>
        <fullName evidence="3">DUF3500 domain-containing protein</fullName>
    </recommendedName>
</protein>
<dbReference type="PANTHER" id="PTHR37489">
    <property type="entry name" value="DUF3500 DOMAIN-CONTAINING PROTEIN"/>
    <property type="match status" value="1"/>
</dbReference>
<evidence type="ECO:0000313" key="1">
    <source>
        <dbReference type="EMBL" id="AUG51308.1"/>
    </source>
</evidence>